<name>A0ABU1V7V3_9BURK</name>
<dbReference type="InterPro" id="IPR002938">
    <property type="entry name" value="FAD-bd"/>
</dbReference>
<keyword evidence="3" id="KW-1185">Reference proteome</keyword>
<feature type="domain" description="FAD-binding" evidence="1">
    <location>
        <begin position="13"/>
        <end position="320"/>
    </location>
</feature>
<dbReference type="PRINTS" id="PR00420">
    <property type="entry name" value="RNGMNOXGNASE"/>
</dbReference>
<dbReference type="SUPFAM" id="SSF51905">
    <property type="entry name" value="FAD/NAD(P)-binding domain"/>
    <property type="match status" value="1"/>
</dbReference>
<dbReference type="PANTHER" id="PTHR43747:SF1">
    <property type="entry name" value="SLR1998 PROTEIN"/>
    <property type="match status" value="1"/>
</dbReference>
<gene>
    <name evidence="2" type="ORF">J2X09_001254</name>
</gene>
<organism evidence="2 3">
    <name type="scientific">Hydrogenophaga laconesensis</name>
    <dbReference type="NCBI Taxonomy" id="1805971"/>
    <lineage>
        <taxon>Bacteria</taxon>
        <taxon>Pseudomonadati</taxon>
        <taxon>Pseudomonadota</taxon>
        <taxon>Betaproteobacteria</taxon>
        <taxon>Burkholderiales</taxon>
        <taxon>Comamonadaceae</taxon>
        <taxon>Hydrogenophaga</taxon>
    </lineage>
</organism>
<protein>
    <submittedName>
        <fullName evidence="2">2-polyprenyl-6-methoxyphenol hydroxylase-like FAD-dependent oxidoreductase</fullName>
    </submittedName>
</protein>
<comment type="caution">
    <text evidence="2">The sequence shown here is derived from an EMBL/GenBank/DDBJ whole genome shotgun (WGS) entry which is preliminary data.</text>
</comment>
<dbReference type="RefSeq" id="WP_204732621.1">
    <property type="nucleotide sequence ID" value="NZ_JAVDWE010000002.1"/>
</dbReference>
<evidence type="ECO:0000313" key="2">
    <source>
        <dbReference type="EMBL" id="MDR7093522.1"/>
    </source>
</evidence>
<sequence length="445" mass="50125">MNTDQPGPERHTCDVLVIGGGPAGSTVSPLLARHGHRVVLLEKDHHPRFHIGESLLPANLPLLERLGVAEQVKAIGMHKPGAEFVSPQHEQSQSFWFAEAWDKSMPYAYQVKRADFDEILIRNATREGVDVHEGCKATAVEFLADRSVRVHAQHDDGRESVWDAKFLVDASGRDTFLASRFKIKDRNPAHNSASVYGHFTNALRNEGEAAGNITIFWFDHGWFWFIPLSDGATSVGMVTWPYHMKTRQQRSLQQFLLDNIATCKALAARLGDATLVTEVEATGNFSYSAQRNHGENYLMLGDAFTFIDPVFSSGVWLAMNGGEMGAQTIHTCLTEPARARAALRRFDRQMRHGPKEFSWFIYRVTNPVMRDFFMGPSNVFRVKEALLSMLAGDIFGRTPIWRSLLLFKALYYGFNLAQPRRALAAWRRRRANIRPGDESALVRPS</sequence>
<dbReference type="InterPro" id="IPR050816">
    <property type="entry name" value="Flavin-dep_Halogenase_NPB"/>
</dbReference>
<dbReference type="Gene3D" id="3.50.50.60">
    <property type="entry name" value="FAD/NAD(P)-binding domain"/>
    <property type="match status" value="1"/>
</dbReference>
<dbReference type="EMBL" id="JAVDWE010000002">
    <property type="protein sequence ID" value="MDR7093522.1"/>
    <property type="molecule type" value="Genomic_DNA"/>
</dbReference>
<dbReference type="Pfam" id="PF01494">
    <property type="entry name" value="FAD_binding_3"/>
    <property type="match status" value="1"/>
</dbReference>
<dbReference type="InterPro" id="IPR036188">
    <property type="entry name" value="FAD/NAD-bd_sf"/>
</dbReference>
<evidence type="ECO:0000259" key="1">
    <source>
        <dbReference type="Pfam" id="PF01494"/>
    </source>
</evidence>
<accession>A0ABU1V7V3</accession>
<reference evidence="2 3" key="1">
    <citation type="submission" date="2023-07" db="EMBL/GenBank/DDBJ databases">
        <title>Sorghum-associated microbial communities from plants grown in Nebraska, USA.</title>
        <authorList>
            <person name="Schachtman D."/>
        </authorList>
    </citation>
    <scope>NUCLEOTIDE SEQUENCE [LARGE SCALE GENOMIC DNA]</scope>
    <source>
        <strain evidence="2 3">BE240</strain>
    </source>
</reference>
<proteinExistence type="predicted"/>
<dbReference type="Proteomes" id="UP001265550">
    <property type="component" value="Unassembled WGS sequence"/>
</dbReference>
<dbReference type="PANTHER" id="PTHR43747">
    <property type="entry name" value="FAD-BINDING PROTEIN"/>
    <property type="match status" value="1"/>
</dbReference>
<evidence type="ECO:0000313" key="3">
    <source>
        <dbReference type="Proteomes" id="UP001265550"/>
    </source>
</evidence>